<proteinExistence type="predicted"/>
<feature type="region of interest" description="Disordered" evidence="1">
    <location>
        <begin position="1"/>
        <end position="54"/>
    </location>
</feature>
<organism evidence="2 3">
    <name type="scientific">Ceratodon purpureus</name>
    <name type="common">Fire moss</name>
    <name type="synonym">Dicranum purpureum</name>
    <dbReference type="NCBI Taxonomy" id="3225"/>
    <lineage>
        <taxon>Eukaryota</taxon>
        <taxon>Viridiplantae</taxon>
        <taxon>Streptophyta</taxon>
        <taxon>Embryophyta</taxon>
        <taxon>Bryophyta</taxon>
        <taxon>Bryophytina</taxon>
        <taxon>Bryopsida</taxon>
        <taxon>Dicranidae</taxon>
        <taxon>Pseudoditrichales</taxon>
        <taxon>Ditrichaceae</taxon>
        <taxon>Ceratodon</taxon>
    </lineage>
</organism>
<dbReference type="AlphaFoldDB" id="A0A8T0GHY5"/>
<dbReference type="EMBL" id="CM026431">
    <property type="protein sequence ID" value="KAG0559086.1"/>
    <property type="molecule type" value="Genomic_DNA"/>
</dbReference>
<protein>
    <submittedName>
        <fullName evidence="2">Uncharacterized protein</fullName>
    </submittedName>
</protein>
<gene>
    <name evidence="2" type="ORF">KC19_10G078000</name>
</gene>
<reference evidence="2" key="1">
    <citation type="submission" date="2020-06" db="EMBL/GenBank/DDBJ databases">
        <title>WGS assembly of Ceratodon purpureus strain R40.</title>
        <authorList>
            <person name="Carey S.B."/>
            <person name="Jenkins J."/>
            <person name="Shu S."/>
            <person name="Lovell J.T."/>
            <person name="Sreedasyam A."/>
            <person name="Maumus F."/>
            <person name="Tiley G.P."/>
            <person name="Fernandez-Pozo N."/>
            <person name="Barry K."/>
            <person name="Chen C."/>
            <person name="Wang M."/>
            <person name="Lipzen A."/>
            <person name="Daum C."/>
            <person name="Saski C.A."/>
            <person name="Payton A.C."/>
            <person name="Mcbreen J.C."/>
            <person name="Conrad R.E."/>
            <person name="Kollar L.M."/>
            <person name="Olsson S."/>
            <person name="Huttunen S."/>
            <person name="Landis J.B."/>
            <person name="Wickett N.J."/>
            <person name="Johnson M.G."/>
            <person name="Rensing S.A."/>
            <person name="Grimwood J."/>
            <person name="Schmutz J."/>
            <person name="Mcdaniel S.F."/>
        </authorList>
    </citation>
    <scope>NUCLEOTIDE SEQUENCE</scope>
    <source>
        <strain evidence="2">R40</strain>
    </source>
</reference>
<accession>A0A8T0GHY5</accession>
<evidence type="ECO:0000313" key="2">
    <source>
        <dbReference type="EMBL" id="KAG0559086.1"/>
    </source>
</evidence>
<evidence type="ECO:0000256" key="1">
    <source>
        <dbReference type="SAM" id="MobiDB-lite"/>
    </source>
</evidence>
<comment type="caution">
    <text evidence="2">The sequence shown here is derived from an EMBL/GenBank/DDBJ whole genome shotgun (WGS) entry which is preliminary data.</text>
</comment>
<dbReference type="Proteomes" id="UP000822688">
    <property type="component" value="Chromosome 10"/>
</dbReference>
<keyword evidence="3" id="KW-1185">Reference proteome</keyword>
<evidence type="ECO:0000313" key="3">
    <source>
        <dbReference type="Proteomes" id="UP000822688"/>
    </source>
</evidence>
<sequence>MTIRPGQPSRKSPPAGTTKSSSKGMDVVMMNDFEQRHHTNKSRSHSPFGHIGSPTTPLNFEQLFLQGQLPLNSELSQHDQNMLQAQLLNSMRSSGMAPKPKQQSQPSLAMLDQLRQAYNRGEQEQAFSRGDREQAEWNARALNVAAAHQQQHQGQESANEPSTIALLQQKFAQLERHKAEMQKSASQPQQVQIYPSQWPMPVHGNSMQPPPPVSSAAYPESRHFVPTSGGLYSFQQHQPPLQSQVMPPPSLAEVPEQFYSAKQEISWRPTQDTRPAGAGQGWNHGNAGPPSIPEMGNIAPLMYMTQQQGQQFQHQAPKVVDYQSTLQHRVPDFAVPPQASFNSFQLNGPPAPDMTLLSGPVGVSSRCDKTGGHSVEIKSVPDHFRSDDSEMSLDNFSGRVPAHIPQPSQVQSSIPTASQIPFSNNFHMLPQSSKSAFSTFTRPTSNLNPASEAVVTKSLLFNDTYRRSQEMPDLMHDDVDTELHL</sequence>
<name>A0A8T0GHY5_CERPU</name>